<dbReference type="SUPFAM" id="SSF48726">
    <property type="entry name" value="Immunoglobulin"/>
    <property type="match status" value="1"/>
</dbReference>
<comment type="caution">
    <text evidence="6">The sequence shown here is derived from an EMBL/GenBank/DDBJ whole genome shotgun (WGS) entry which is preliminary data.</text>
</comment>
<dbReference type="SUPFAM" id="SSF57184">
    <property type="entry name" value="Growth factor receptor domain"/>
    <property type="match status" value="1"/>
</dbReference>
<reference evidence="6 7" key="1">
    <citation type="submission" date="2024-01" db="EMBL/GenBank/DDBJ databases">
        <title>The genome of the rayed Mediterranean limpet Patella caerulea (Linnaeus, 1758).</title>
        <authorList>
            <person name="Anh-Thu Weber A."/>
            <person name="Halstead-Nussloch G."/>
        </authorList>
    </citation>
    <scope>NUCLEOTIDE SEQUENCE [LARGE SCALE GENOMIC DNA]</scope>
    <source>
        <strain evidence="6">AATW-2023a</strain>
        <tissue evidence="6">Whole specimen</tissue>
    </source>
</reference>
<accession>A0AAN8JAX6</accession>
<dbReference type="AlphaFoldDB" id="A0AAN8JAX6"/>
<dbReference type="PANTHER" id="PTHR16897:SF2">
    <property type="entry name" value="OS03G0226600 PROTEIN"/>
    <property type="match status" value="1"/>
</dbReference>
<dbReference type="Pfam" id="PF07679">
    <property type="entry name" value="I-set"/>
    <property type="match status" value="1"/>
</dbReference>
<protein>
    <recommendedName>
        <fullName evidence="5">EMI domain-containing protein</fullName>
    </recommendedName>
</protein>
<dbReference type="SMART" id="SM00409">
    <property type="entry name" value="IG"/>
    <property type="match status" value="1"/>
</dbReference>
<feature type="transmembrane region" description="Helical" evidence="3">
    <location>
        <begin position="1032"/>
        <end position="1054"/>
    </location>
</feature>
<dbReference type="InterPro" id="IPR000742">
    <property type="entry name" value="EGF"/>
</dbReference>
<dbReference type="PROSITE" id="PS51041">
    <property type="entry name" value="EMI"/>
    <property type="match status" value="1"/>
</dbReference>
<gene>
    <name evidence="6" type="ORF">SNE40_016926</name>
</gene>
<keyword evidence="1 4" id="KW-0732">Signal</keyword>
<organism evidence="6 7">
    <name type="scientific">Patella caerulea</name>
    <name type="common">Rayed Mediterranean limpet</name>
    <dbReference type="NCBI Taxonomy" id="87958"/>
    <lineage>
        <taxon>Eukaryota</taxon>
        <taxon>Metazoa</taxon>
        <taxon>Spiralia</taxon>
        <taxon>Lophotrochozoa</taxon>
        <taxon>Mollusca</taxon>
        <taxon>Gastropoda</taxon>
        <taxon>Patellogastropoda</taxon>
        <taxon>Patelloidea</taxon>
        <taxon>Patellidae</taxon>
        <taxon>Patella</taxon>
    </lineage>
</organism>
<dbReference type="InterPro" id="IPR009030">
    <property type="entry name" value="Growth_fac_rcpt_cys_sf"/>
</dbReference>
<evidence type="ECO:0000256" key="3">
    <source>
        <dbReference type="SAM" id="Phobius"/>
    </source>
</evidence>
<evidence type="ECO:0000256" key="1">
    <source>
        <dbReference type="ARBA" id="ARBA00022729"/>
    </source>
</evidence>
<keyword evidence="7" id="KW-1185">Reference proteome</keyword>
<keyword evidence="2" id="KW-1015">Disulfide bond</keyword>
<dbReference type="Proteomes" id="UP001347796">
    <property type="component" value="Unassembled WGS sequence"/>
</dbReference>
<feature type="domain" description="EMI" evidence="5">
    <location>
        <begin position="24"/>
        <end position="78"/>
    </location>
</feature>
<dbReference type="InterPro" id="IPR003599">
    <property type="entry name" value="Ig_sub"/>
</dbReference>
<keyword evidence="3" id="KW-1133">Transmembrane helix</keyword>
<evidence type="ECO:0000313" key="6">
    <source>
        <dbReference type="EMBL" id="KAK6173485.1"/>
    </source>
</evidence>
<dbReference type="Gene3D" id="2.60.40.10">
    <property type="entry name" value="Immunoglobulins"/>
    <property type="match status" value="1"/>
</dbReference>
<evidence type="ECO:0000259" key="5">
    <source>
        <dbReference type="PROSITE" id="PS51041"/>
    </source>
</evidence>
<dbReference type="InterPro" id="IPR036179">
    <property type="entry name" value="Ig-like_dom_sf"/>
</dbReference>
<evidence type="ECO:0000256" key="4">
    <source>
        <dbReference type="SAM" id="SignalP"/>
    </source>
</evidence>
<dbReference type="EMBL" id="JAZGQO010000011">
    <property type="protein sequence ID" value="KAK6173485.1"/>
    <property type="molecule type" value="Genomic_DNA"/>
</dbReference>
<dbReference type="InterPro" id="IPR011489">
    <property type="entry name" value="EMI_domain"/>
</dbReference>
<sequence>MACVIKGLIAGSLLGFYFYEIQASSHVCTAQESYQEKYHINCGLFGWDRCTRYRTQYRIRSFCCSGWRSVGSDLACDRAICDNKIDPSACNNYFPNSHIRNSGGSIQRYIYGTCSNPGRCSCPKDGFYSAGPTCEMCSAISNCDLETCTSSSNQRCSRCEGVRDERSGFRAYVVSSDRKRCAKACSWRSDSTPCYPGSCANELASNCICTSGFTGSKCDKITTKPSILENILSLTVNNGGKTDAPGNTNAGPVQDTVWTNMVNPVNIHFRFTADYQPVVPSRQAYVNDFKVGIIGGSLRLEKGANNILSHPCGGPQSRSNPNQGVFTCEQTLTDLSQLSLPLNHNDVLSFSMSVANGGFVKIENKENNSVETRYLQGLTQTNTFSMTFDTVDPYHCKPQLRCPLDMLSDVDLSKQRTQRLSWEGWVDADAGIKEYEYELFELHRIGNELGIKARKSHSKTTSKSAVVTFPDPAVYSIILSAYDKAGNYKKARRLVIFDDTSAVTTTSGSVLRVTTALPATNYIWQTNLNSVTISWTNRYINTVHHNGRFLAAVKSEPGIESQYDDNYGSRTTQAINNVQGIVSIKTIYKVDHAGGSSIKQPSKNEFVDLGLDQQVTITPVLKDGDTLRYFIRAYDILSQYKEESLTVHFDSSPPVIENLWLTKGDEVNLAVHGFEELDKMVIEWVAYDDHSAIETVQWKILDHLTEVEHGSQRIPPQGETTNIEECQSKYSNNARGANCYCIPTISTCYHRHFQIKPPTTATPGEGILNNKNTGTHNHDYRIVVTVMNQAKLKTTLTKQITIDTSPPHQGMVHDGKNGTPEVDFQPDIELFAHWEGFFDRESGVKFYQYGFSTSCLDANKFQLNLVNRQDVQQTTSTHASWTAPSDGKYYITVVAYNRALEVSLPVCSDGVVVDRTIGRPILDPNKDTKTSISVSREETSVLTIHVLAYPLPVFTWYYQEEGGTERLVMDVRINQTDDGLSSTLTIQDVTVDDGGTYIVYVNNSLGTRSCVFNMNVLSDDVDDDDAPGSNNILLGVGIGVGLGVILFILLGIIVKRTWRRNCCRKATGNDQTVFNNGASNQQTKSDNISLSEIPPIYETIDSDAVKTAEPSTTSSCESTYEGLDKQDLNLQQNIYQQLNAPTKSTSEGLDKQTTDRQSTIYEQLDIYENVTWAEMKGKDSANNRYRD</sequence>
<feature type="signal peptide" evidence="4">
    <location>
        <begin position="1"/>
        <end position="23"/>
    </location>
</feature>
<keyword evidence="3" id="KW-0472">Membrane</keyword>
<evidence type="ECO:0000313" key="7">
    <source>
        <dbReference type="Proteomes" id="UP001347796"/>
    </source>
</evidence>
<proteinExistence type="predicted"/>
<name>A0AAN8JAX6_PATCE</name>
<feature type="chain" id="PRO_5042811577" description="EMI domain-containing protein" evidence="4">
    <location>
        <begin position="24"/>
        <end position="1187"/>
    </location>
</feature>
<dbReference type="PANTHER" id="PTHR16897">
    <property type="entry name" value="OS10G0105400 PROTEIN"/>
    <property type="match status" value="1"/>
</dbReference>
<dbReference type="InterPro" id="IPR013783">
    <property type="entry name" value="Ig-like_fold"/>
</dbReference>
<evidence type="ECO:0000256" key="2">
    <source>
        <dbReference type="ARBA" id="ARBA00023157"/>
    </source>
</evidence>
<dbReference type="InterPro" id="IPR013098">
    <property type="entry name" value="Ig_I-set"/>
</dbReference>
<dbReference type="PROSITE" id="PS01186">
    <property type="entry name" value="EGF_2"/>
    <property type="match status" value="1"/>
</dbReference>
<keyword evidence="3" id="KW-0812">Transmembrane</keyword>